<evidence type="ECO:0000313" key="2">
    <source>
        <dbReference type="EMBL" id="KAJ7619370.1"/>
    </source>
</evidence>
<organism evidence="2 3">
    <name type="scientific">Roridomyces roridus</name>
    <dbReference type="NCBI Taxonomy" id="1738132"/>
    <lineage>
        <taxon>Eukaryota</taxon>
        <taxon>Fungi</taxon>
        <taxon>Dikarya</taxon>
        <taxon>Basidiomycota</taxon>
        <taxon>Agaricomycotina</taxon>
        <taxon>Agaricomycetes</taxon>
        <taxon>Agaricomycetidae</taxon>
        <taxon>Agaricales</taxon>
        <taxon>Marasmiineae</taxon>
        <taxon>Mycenaceae</taxon>
        <taxon>Roridomyces</taxon>
    </lineage>
</organism>
<proteinExistence type="predicted"/>
<feature type="compositionally biased region" description="Pro residues" evidence="1">
    <location>
        <begin position="97"/>
        <end position="106"/>
    </location>
</feature>
<protein>
    <submittedName>
        <fullName evidence="2">Uncharacterized protein</fullName>
    </submittedName>
</protein>
<feature type="compositionally biased region" description="Low complexity" evidence="1">
    <location>
        <begin position="11"/>
        <end position="23"/>
    </location>
</feature>
<name>A0AAD7BEX7_9AGAR</name>
<comment type="caution">
    <text evidence="2">The sequence shown here is derived from an EMBL/GenBank/DDBJ whole genome shotgun (WGS) entry which is preliminary data.</text>
</comment>
<evidence type="ECO:0000313" key="3">
    <source>
        <dbReference type="Proteomes" id="UP001221142"/>
    </source>
</evidence>
<feature type="region of interest" description="Disordered" evidence="1">
    <location>
        <begin position="1"/>
        <end position="75"/>
    </location>
</feature>
<reference evidence="2" key="1">
    <citation type="submission" date="2023-03" db="EMBL/GenBank/DDBJ databases">
        <title>Massive genome expansion in bonnet fungi (Mycena s.s.) driven by repeated elements and novel gene families across ecological guilds.</title>
        <authorList>
            <consortium name="Lawrence Berkeley National Laboratory"/>
            <person name="Harder C.B."/>
            <person name="Miyauchi S."/>
            <person name="Viragh M."/>
            <person name="Kuo A."/>
            <person name="Thoen E."/>
            <person name="Andreopoulos B."/>
            <person name="Lu D."/>
            <person name="Skrede I."/>
            <person name="Drula E."/>
            <person name="Henrissat B."/>
            <person name="Morin E."/>
            <person name="Kohler A."/>
            <person name="Barry K."/>
            <person name="LaButti K."/>
            <person name="Morin E."/>
            <person name="Salamov A."/>
            <person name="Lipzen A."/>
            <person name="Mereny Z."/>
            <person name="Hegedus B."/>
            <person name="Baldrian P."/>
            <person name="Stursova M."/>
            <person name="Weitz H."/>
            <person name="Taylor A."/>
            <person name="Grigoriev I.V."/>
            <person name="Nagy L.G."/>
            <person name="Martin F."/>
            <person name="Kauserud H."/>
        </authorList>
    </citation>
    <scope>NUCLEOTIDE SEQUENCE</scope>
    <source>
        <strain evidence="2">9284</strain>
    </source>
</reference>
<feature type="compositionally biased region" description="Low complexity" evidence="1">
    <location>
        <begin position="131"/>
        <end position="143"/>
    </location>
</feature>
<feature type="compositionally biased region" description="Polar residues" evidence="1">
    <location>
        <begin position="45"/>
        <end position="54"/>
    </location>
</feature>
<evidence type="ECO:0000256" key="1">
    <source>
        <dbReference type="SAM" id="MobiDB-lite"/>
    </source>
</evidence>
<dbReference type="AlphaFoldDB" id="A0AAD7BEX7"/>
<sequence length="202" mass="21029">MSHLIQRAVFPSNHPPLSLSLSSTPREHTPVPKAIPGGQKPPSPSWTRIVSQHTQGHHSRSPSTNAPTPKPHSHSVFLQQQQATRVLNSSNVLSDAPLPPHLPSPPTVSISFGEICGLPNDDDTDQFADFSSATSSPTPSLSTGYETSVSMSPSPSPSPPLLPSAGNATATFKSPDPAVDSSDETPTEPVHKAMSVSAAAGS</sequence>
<feature type="region of interest" description="Disordered" evidence="1">
    <location>
        <begin position="92"/>
        <end position="202"/>
    </location>
</feature>
<dbReference type="Proteomes" id="UP001221142">
    <property type="component" value="Unassembled WGS sequence"/>
</dbReference>
<accession>A0AAD7BEX7</accession>
<dbReference type="EMBL" id="JARKIF010000018">
    <property type="protein sequence ID" value="KAJ7619370.1"/>
    <property type="molecule type" value="Genomic_DNA"/>
</dbReference>
<gene>
    <name evidence="2" type="ORF">FB45DRAFT_157156</name>
</gene>
<keyword evidence="3" id="KW-1185">Reference proteome</keyword>